<dbReference type="InterPro" id="IPR038563">
    <property type="entry name" value="Endonuclease_7_sf"/>
</dbReference>
<evidence type="ECO:0008006" key="3">
    <source>
        <dbReference type="Google" id="ProtNLM"/>
    </source>
</evidence>
<protein>
    <recommendedName>
        <fullName evidence="3">Recombination endonuclease VII</fullName>
    </recommendedName>
</protein>
<dbReference type="AlphaFoldDB" id="A0A0F9BKJ6"/>
<evidence type="ECO:0000256" key="1">
    <source>
        <dbReference type="SAM" id="MobiDB-lite"/>
    </source>
</evidence>
<dbReference type="SUPFAM" id="SSF54060">
    <property type="entry name" value="His-Me finger endonucleases"/>
    <property type="match status" value="1"/>
</dbReference>
<dbReference type="Pfam" id="PF02945">
    <property type="entry name" value="Endonuclease_7"/>
    <property type="match status" value="1"/>
</dbReference>
<organism evidence="2">
    <name type="scientific">marine sediment metagenome</name>
    <dbReference type="NCBI Taxonomy" id="412755"/>
    <lineage>
        <taxon>unclassified sequences</taxon>
        <taxon>metagenomes</taxon>
        <taxon>ecological metagenomes</taxon>
    </lineage>
</organism>
<sequence length="151" mass="17000">MERSRLSVRDVVSTAASMSTMPARKKLGKREATRRARRSRHNSHLKEAYGITIQDYDRILASQGGKCAICRGGTSKRHFAVDHNHKNGQIRGLLCARCNTGLARFMDNITNLRRAVRYMKDDGKNVRSILELDDDSLGEKVRDVLNAKSNS</sequence>
<dbReference type="InterPro" id="IPR004211">
    <property type="entry name" value="Endonuclease_7"/>
</dbReference>
<dbReference type="Gene3D" id="3.40.1800.10">
    <property type="entry name" value="His-Me finger endonucleases"/>
    <property type="match status" value="1"/>
</dbReference>
<feature type="region of interest" description="Disordered" evidence="1">
    <location>
        <begin position="1"/>
        <end position="42"/>
    </location>
</feature>
<name>A0A0F9BKJ6_9ZZZZ</name>
<accession>A0A0F9BKJ6</accession>
<proteinExistence type="predicted"/>
<gene>
    <name evidence="2" type="ORF">LCGC14_2716020</name>
</gene>
<evidence type="ECO:0000313" key="2">
    <source>
        <dbReference type="EMBL" id="KKK91134.1"/>
    </source>
</evidence>
<reference evidence="2" key="1">
    <citation type="journal article" date="2015" name="Nature">
        <title>Complex archaea that bridge the gap between prokaryotes and eukaryotes.</title>
        <authorList>
            <person name="Spang A."/>
            <person name="Saw J.H."/>
            <person name="Jorgensen S.L."/>
            <person name="Zaremba-Niedzwiedzka K."/>
            <person name="Martijn J."/>
            <person name="Lind A.E."/>
            <person name="van Eijk R."/>
            <person name="Schleper C."/>
            <person name="Guy L."/>
            <person name="Ettema T.J."/>
        </authorList>
    </citation>
    <scope>NUCLEOTIDE SEQUENCE</scope>
</reference>
<dbReference type="InterPro" id="IPR044925">
    <property type="entry name" value="His-Me_finger_sf"/>
</dbReference>
<comment type="caution">
    <text evidence="2">The sequence shown here is derived from an EMBL/GenBank/DDBJ whole genome shotgun (WGS) entry which is preliminary data.</text>
</comment>
<dbReference type="EMBL" id="LAZR01048787">
    <property type="protein sequence ID" value="KKK91134.1"/>
    <property type="molecule type" value="Genomic_DNA"/>
</dbReference>